<dbReference type="AlphaFoldDB" id="A0A2M7X1M1"/>
<sequence length="192" mass="21188">MNGELFIPTILGTSRRSSNSRIVSNFIGSIIKDFPAINTTLIDPTLLAFKNDGKDEADRNPTYSDITNRADGFIIVVPEYNHSFPGSLKRMLDSEYDNYHHKPVSFVGVSTGSFGGSRAIEALLPVVRALGLVACTKEVNIGNVESVFDSNGGLLEDSFIPRTERMITELLWMANALKNHREYIESFKGGDL</sequence>
<dbReference type="GO" id="GO:0016491">
    <property type="term" value="F:oxidoreductase activity"/>
    <property type="evidence" value="ECO:0007669"/>
    <property type="project" value="InterPro"/>
</dbReference>
<dbReference type="GO" id="GO:0005829">
    <property type="term" value="C:cytosol"/>
    <property type="evidence" value="ECO:0007669"/>
    <property type="project" value="TreeGrafter"/>
</dbReference>
<dbReference type="InterPro" id="IPR050712">
    <property type="entry name" value="NAD(P)H-dep_reductase"/>
</dbReference>
<dbReference type="PANTHER" id="PTHR30543:SF21">
    <property type="entry name" value="NAD(P)H-DEPENDENT FMN REDUCTASE LOT6"/>
    <property type="match status" value="1"/>
</dbReference>
<evidence type="ECO:0000313" key="3">
    <source>
        <dbReference type="Proteomes" id="UP000231195"/>
    </source>
</evidence>
<dbReference type="EMBL" id="PFWZ01000115">
    <property type="protein sequence ID" value="PJA40075.1"/>
    <property type="molecule type" value="Genomic_DNA"/>
</dbReference>
<accession>A0A2M7X1M1</accession>
<evidence type="ECO:0000259" key="1">
    <source>
        <dbReference type="Pfam" id="PF03358"/>
    </source>
</evidence>
<comment type="caution">
    <text evidence="2">The sequence shown here is derived from an EMBL/GenBank/DDBJ whole genome shotgun (WGS) entry which is preliminary data.</text>
</comment>
<dbReference type="Pfam" id="PF03358">
    <property type="entry name" value="FMN_red"/>
    <property type="match status" value="1"/>
</dbReference>
<dbReference type="GO" id="GO:0010181">
    <property type="term" value="F:FMN binding"/>
    <property type="evidence" value="ECO:0007669"/>
    <property type="project" value="TreeGrafter"/>
</dbReference>
<organism evidence="2 3">
    <name type="scientific">candidate division WWE3 bacterium CG_4_9_14_3_um_filter_39_7</name>
    <dbReference type="NCBI Taxonomy" id="1975080"/>
    <lineage>
        <taxon>Bacteria</taxon>
        <taxon>Katanobacteria</taxon>
    </lineage>
</organism>
<protein>
    <submittedName>
        <fullName evidence="2">NADPH-dependent FMN reductase</fullName>
    </submittedName>
</protein>
<dbReference type="Gene3D" id="3.40.50.360">
    <property type="match status" value="1"/>
</dbReference>
<dbReference type="PANTHER" id="PTHR30543">
    <property type="entry name" value="CHROMATE REDUCTASE"/>
    <property type="match status" value="1"/>
</dbReference>
<dbReference type="InterPro" id="IPR029039">
    <property type="entry name" value="Flavoprotein-like_sf"/>
</dbReference>
<name>A0A2M7X1M1_UNCKA</name>
<dbReference type="SUPFAM" id="SSF52218">
    <property type="entry name" value="Flavoproteins"/>
    <property type="match status" value="1"/>
</dbReference>
<proteinExistence type="predicted"/>
<feature type="domain" description="NADPH-dependent FMN reductase-like" evidence="1">
    <location>
        <begin position="9"/>
        <end position="143"/>
    </location>
</feature>
<dbReference type="InterPro" id="IPR005025">
    <property type="entry name" value="FMN_Rdtase-like_dom"/>
</dbReference>
<gene>
    <name evidence="2" type="ORF">CO179_03540</name>
</gene>
<dbReference type="Proteomes" id="UP000231195">
    <property type="component" value="Unassembled WGS sequence"/>
</dbReference>
<reference evidence="3" key="1">
    <citation type="submission" date="2017-09" db="EMBL/GenBank/DDBJ databases">
        <title>Depth-based differentiation of microbial function through sediment-hosted aquifers and enrichment of novel symbionts in the deep terrestrial subsurface.</title>
        <authorList>
            <person name="Probst A.J."/>
            <person name="Ladd B."/>
            <person name="Jarett J.K."/>
            <person name="Geller-Mcgrath D.E."/>
            <person name="Sieber C.M.K."/>
            <person name="Emerson J.B."/>
            <person name="Anantharaman K."/>
            <person name="Thomas B.C."/>
            <person name="Malmstrom R."/>
            <person name="Stieglmeier M."/>
            <person name="Klingl A."/>
            <person name="Woyke T."/>
            <person name="Ryan C.M."/>
            <person name="Banfield J.F."/>
        </authorList>
    </citation>
    <scope>NUCLEOTIDE SEQUENCE [LARGE SCALE GENOMIC DNA]</scope>
</reference>
<evidence type="ECO:0000313" key="2">
    <source>
        <dbReference type="EMBL" id="PJA40075.1"/>
    </source>
</evidence>